<dbReference type="GO" id="GO:0005524">
    <property type="term" value="F:ATP binding"/>
    <property type="evidence" value="ECO:0007669"/>
    <property type="project" value="UniProtKB-KW"/>
</dbReference>
<evidence type="ECO:0000313" key="7">
    <source>
        <dbReference type="EMBL" id="MYZ46718.1"/>
    </source>
</evidence>
<keyword evidence="5" id="KW-0067">ATP-binding</keyword>
<comment type="caution">
    <text evidence="7">The sequence shown here is derived from an EMBL/GenBank/DDBJ whole genome shotgun (WGS) entry which is preliminary data.</text>
</comment>
<evidence type="ECO:0000256" key="2">
    <source>
        <dbReference type="ARBA" id="ARBA00022679"/>
    </source>
</evidence>
<gene>
    <name evidence="7" type="ORF">E4O86_03160</name>
</gene>
<dbReference type="Gene3D" id="3.40.1190.20">
    <property type="match status" value="1"/>
</dbReference>
<feature type="domain" description="Carbohydrate kinase PfkB" evidence="6">
    <location>
        <begin position="2"/>
        <end position="306"/>
    </location>
</feature>
<keyword evidence="3" id="KW-0547">Nucleotide-binding</keyword>
<dbReference type="Proteomes" id="UP000773614">
    <property type="component" value="Unassembled WGS sequence"/>
</dbReference>
<evidence type="ECO:0000256" key="3">
    <source>
        <dbReference type="ARBA" id="ARBA00022741"/>
    </source>
</evidence>
<evidence type="ECO:0000259" key="6">
    <source>
        <dbReference type="Pfam" id="PF00294"/>
    </source>
</evidence>
<dbReference type="PROSITE" id="PS00584">
    <property type="entry name" value="PFKB_KINASES_2"/>
    <property type="match status" value="1"/>
</dbReference>
<dbReference type="GO" id="GO:0016301">
    <property type="term" value="F:kinase activity"/>
    <property type="evidence" value="ECO:0007669"/>
    <property type="project" value="UniProtKB-KW"/>
</dbReference>
<dbReference type="SUPFAM" id="SSF53613">
    <property type="entry name" value="Ribokinase-like"/>
    <property type="match status" value="1"/>
</dbReference>
<name>A0A964T1I1_9HYPH</name>
<dbReference type="InterPro" id="IPR029056">
    <property type="entry name" value="Ribokinase-like"/>
</dbReference>
<evidence type="ECO:0000256" key="1">
    <source>
        <dbReference type="ARBA" id="ARBA00010688"/>
    </source>
</evidence>
<dbReference type="InterPro" id="IPR050306">
    <property type="entry name" value="PfkB_Carbo_kinase"/>
</dbReference>
<dbReference type="InterPro" id="IPR002173">
    <property type="entry name" value="Carboh/pur_kinase_PfkB_CS"/>
</dbReference>
<keyword evidence="4" id="KW-0418">Kinase</keyword>
<dbReference type="EMBL" id="SPKJ01000005">
    <property type="protein sequence ID" value="MYZ46718.1"/>
    <property type="molecule type" value="Genomic_DNA"/>
</dbReference>
<sequence length="320" mass="33361">MIVSAGESLIDLVEQATSPGRVLYEAVPGGSPWNTALALARLGAPAGYLGPLSTDRFGSLLRDRLEADGAVCLLRQPSERPTALAVAEGRADGDVAYRFHRSGTADRDLDFRALSEALPARPAIYHTGSLAIADDPEGETWVDLALAAADRGALVSLDPNIRAAAIREPGHFRDRLALLLDRTAIVRLSEDDLAFIVEEGDLAAARSLFFDRHGCALLALTCGARGSVLMTRSAEAWVDAHRPASLVDTIGAGDVFTAALLARLHQDGLRCEADFASLSAAALAEAGSFAAAAAGLACGRRGCDPPRLDEVEAALGKGAG</sequence>
<dbReference type="RefSeq" id="WP_161139058.1">
    <property type="nucleotide sequence ID" value="NZ_SPKJ01000005.1"/>
</dbReference>
<accession>A0A964T1I1</accession>
<proteinExistence type="inferred from homology"/>
<reference evidence="7" key="1">
    <citation type="submission" date="2019-03" db="EMBL/GenBank/DDBJ databases">
        <title>Afifella sp. nov., isolated from activated sludge.</title>
        <authorList>
            <person name="Li Q."/>
            <person name="Liu Y."/>
        </authorList>
    </citation>
    <scope>NUCLEOTIDE SEQUENCE</scope>
    <source>
        <strain evidence="7">L72</strain>
    </source>
</reference>
<dbReference type="PANTHER" id="PTHR43085:SF1">
    <property type="entry name" value="PSEUDOURIDINE KINASE-RELATED"/>
    <property type="match status" value="1"/>
</dbReference>
<dbReference type="AlphaFoldDB" id="A0A964T1I1"/>
<dbReference type="InterPro" id="IPR011611">
    <property type="entry name" value="PfkB_dom"/>
</dbReference>
<dbReference type="PANTHER" id="PTHR43085">
    <property type="entry name" value="HEXOKINASE FAMILY MEMBER"/>
    <property type="match status" value="1"/>
</dbReference>
<evidence type="ECO:0000313" key="8">
    <source>
        <dbReference type="Proteomes" id="UP000773614"/>
    </source>
</evidence>
<evidence type="ECO:0000256" key="4">
    <source>
        <dbReference type="ARBA" id="ARBA00022777"/>
    </source>
</evidence>
<protein>
    <recommendedName>
        <fullName evidence="6">Carbohydrate kinase PfkB domain-containing protein</fullName>
    </recommendedName>
</protein>
<dbReference type="Pfam" id="PF00294">
    <property type="entry name" value="PfkB"/>
    <property type="match status" value="1"/>
</dbReference>
<dbReference type="OrthoDB" id="9795789at2"/>
<keyword evidence="8" id="KW-1185">Reference proteome</keyword>
<organism evidence="7 8">
    <name type="scientific">Propylenella binzhouense</name>
    <dbReference type="NCBI Taxonomy" id="2555902"/>
    <lineage>
        <taxon>Bacteria</taxon>
        <taxon>Pseudomonadati</taxon>
        <taxon>Pseudomonadota</taxon>
        <taxon>Alphaproteobacteria</taxon>
        <taxon>Hyphomicrobiales</taxon>
        <taxon>Propylenellaceae</taxon>
        <taxon>Propylenella</taxon>
    </lineage>
</organism>
<keyword evidence="2" id="KW-0808">Transferase</keyword>
<evidence type="ECO:0000256" key="5">
    <source>
        <dbReference type="ARBA" id="ARBA00022840"/>
    </source>
</evidence>
<comment type="similarity">
    <text evidence="1">Belongs to the carbohydrate kinase PfkB family.</text>
</comment>